<dbReference type="CDD" id="cd11349">
    <property type="entry name" value="AmyAc_3"/>
    <property type="match status" value="1"/>
</dbReference>
<dbReference type="AlphaFoldDB" id="A0A1I5DR44"/>
<dbReference type="InterPro" id="IPR006047">
    <property type="entry name" value="GH13_cat_dom"/>
</dbReference>
<dbReference type="PROSITE" id="PS51257">
    <property type="entry name" value="PROKAR_LIPOPROTEIN"/>
    <property type="match status" value="1"/>
</dbReference>
<keyword evidence="2" id="KW-0326">Glycosidase</keyword>
<keyword evidence="3" id="KW-1185">Reference proteome</keyword>
<sequence>MKRFLSLAALAATLVSCESNSPEITETEAMKPQKIVVYQVFTRLFGNTNTNNKPWGTKEENGVGKFNDFTDTALEEIKKLGVSHIWYTGVPHHGVIGDFPEIGVSSDDPDVIKGRAGSPYAVRDYYQVNPDLAVDVTKRMEEFEALIARTHKHGMKVIIDIVPNHVSRHYEGKNNPEGVKDFGADDDTSVEYARDNNFYYIPGEAFQVPEPKNGYQPLGGKKHPLADGKFDEVPAKWTGNGSRLAQPDFYDWYETVKINYGIKPDGSKDFEELPAGADSLDWKKHYEFWQGKEVPDSWRKFKDITQFWLGKGVDGFRFDMAEMVPVEFWSYLNSHIKNTEPDAFLMAEVYQPALYRDYLFNGKMDYLYDKVELYDTLKNIMYGHGSTDYLPAIFESQRDIEHHMLHFLENHDEQRIASPEFAGNPWKAMPAMVVSATVSTSPTMIYFGQEVGEPGAEDAGFGDPSRTSIFDYIGVPQHQKWMNGGKFDGGQLSENEKALRNYYSEVLNFTRNSPALMGEYMELHSFNRSQNPAYTNKAFAFARWDKSQKLIVVTNFDEFQSVKTTLKLSPELLKAWKLEKGERELKEVMFGKKKTVLRVTDTGAEIDLDFGPWESAVFEVK</sequence>
<evidence type="ECO:0000313" key="2">
    <source>
        <dbReference type="EMBL" id="SFO01647.1"/>
    </source>
</evidence>
<accession>A0A1I5DR44</accession>
<dbReference type="SMART" id="SM00642">
    <property type="entry name" value="Aamy"/>
    <property type="match status" value="1"/>
</dbReference>
<dbReference type="PANTHER" id="PTHR10357">
    <property type="entry name" value="ALPHA-AMYLASE FAMILY MEMBER"/>
    <property type="match status" value="1"/>
</dbReference>
<dbReference type="GO" id="GO:0004556">
    <property type="term" value="F:alpha-amylase activity"/>
    <property type="evidence" value="ECO:0007669"/>
    <property type="project" value="TreeGrafter"/>
</dbReference>
<dbReference type="InterPro" id="IPR017853">
    <property type="entry name" value="GH"/>
</dbReference>
<gene>
    <name evidence="2" type="ORF">SAMN04488519_103114</name>
</gene>
<dbReference type="Pfam" id="PF00128">
    <property type="entry name" value="Alpha-amylase"/>
    <property type="match status" value="2"/>
</dbReference>
<dbReference type="PANTHER" id="PTHR10357:SF205">
    <property type="entry name" value="O-GLYCOSYL HYDROLASE FAMILY 13"/>
    <property type="match status" value="1"/>
</dbReference>
<dbReference type="EMBL" id="FOVW01000003">
    <property type="protein sequence ID" value="SFO01647.1"/>
    <property type="molecule type" value="Genomic_DNA"/>
</dbReference>
<dbReference type="Proteomes" id="UP000199564">
    <property type="component" value="Unassembled WGS sequence"/>
</dbReference>
<evidence type="ECO:0000313" key="3">
    <source>
        <dbReference type="Proteomes" id="UP000199564"/>
    </source>
</evidence>
<reference evidence="3" key="1">
    <citation type="submission" date="2016-10" db="EMBL/GenBank/DDBJ databases">
        <authorList>
            <person name="Varghese N."/>
            <person name="Submissions S."/>
        </authorList>
    </citation>
    <scope>NUCLEOTIDE SEQUENCE [LARGE SCALE GENOMIC DNA]</scope>
    <source>
        <strain evidence="3">DSM 15282</strain>
    </source>
</reference>
<dbReference type="GO" id="GO:0009313">
    <property type="term" value="P:oligosaccharide catabolic process"/>
    <property type="evidence" value="ECO:0007669"/>
    <property type="project" value="TreeGrafter"/>
</dbReference>
<evidence type="ECO:0000259" key="1">
    <source>
        <dbReference type="SMART" id="SM00642"/>
    </source>
</evidence>
<proteinExistence type="predicted"/>
<name>A0A1I5DR44_9BACT</name>
<organism evidence="2 3">
    <name type="scientific">Algoriphagus ornithinivorans</name>
    <dbReference type="NCBI Taxonomy" id="226506"/>
    <lineage>
        <taxon>Bacteria</taxon>
        <taxon>Pseudomonadati</taxon>
        <taxon>Bacteroidota</taxon>
        <taxon>Cytophagia</taxon>
        <taxon>Cytophagales</taxon>
        <taxon>Cyclobacteriaceae</taxon>
        <taxon>Algoriphagus</taxon>
    </lineage>
</organism>
<protein>
    <submittedName>
        <fullName evidence="2">Glycosidase</fullName>
    </submittedName>
</protein>
<dbReference type="Gene3D" id="3.20.20.80">
    <property type="entry name" value="Glycosidases"/>
    <property type="match status" value="2"/>
</dbReference>
<feature type="domain" description="Glycosyl hydrolase family 13 catalytic" evidence="1">
    <location>
        <begin position="39"/>
        <end position="510"/>
    </location>
</feature>
<dbReference type="STRING" id="226506.SAMN04488519_103114"/>
<dbReference type="SUPFAM" id="SSF51445">
    <property type="entry name" value="(Trans)glycosidases"/>
    <property type="match status" value="1"/>
</dbReference>
<keyword evidence="2" id="KW-0378">Hydrolase</keyword>
<dbReference type="RefSeq" id="WP_091651290.1">
    <property type="nucleotide sequence ID" value="NZ_FOVW01000003.1"/>
</dbReference>